<feature type="region of interest" description="Disordered" evidence="7">
    <location>
        <begin position="239"/>
        <end position="277"/>
    </location>
</feature>
<dbReference type="EMBL" id="LR743593">
    <property type="protein sequence ID" value="CAA2622581.1"/>
    <property type="molecule type" value="Genomic_DNA"/>
</dbReference>
<protein>
    <recommendedName>
        <fullName evidence="8">WRKY domain-containing protein</fullName>
    </recommendedName>
</protein>
<evidence type="ECO:0000256" key="2">
    <source>
        <dbReference type="ARBA" id="ARBA00023015"/>
    </source>
</evidence>
<dbReference type="FunFam" id="2.20.25.80:FF:000002">
    <property type="entry name" value="probable WRKY transcription factor 31"/>
    <property type="match status" value="1"/>
</dbReference>
<dbReference type="GO" id="GO:0043565">
    <property type="term" value="F:sequence-specific DNA binding"/>
    <property type="evidence" value="ECO:0007669"/>
    <property type="project" value="InterPro"/>
</dbReference>
<dbReference type="InterPro" id="IPR044810">
    <property type="entry name" value="WRKY_plant"/>
</dbReference>
<evidence type="ECO:0000256" key="3">
    <source>
        <dbReference type="ARBA" id="ARBA00023125"/>
    </source>
</evidence>
<keyword evidence="3" id="KW-0238">DNA-binding</keyword>
<dbReference type="Proteomes" id="UP001189122">
    <property type="component" value="Unassembled WGS sequence"/>
</dbReference>
<sequence>MLETRPPAFGYLPQRKREVVAVDGQDELKGDALPGIQDSIDVRPPRQVPSHALEAYTLDRYQLERETEREDVVQEEEDDLRLQMRRLRGELETASSENRRLKVVLEQVSRDYIALLSIQRQARHGRPPRSPLPGDGWVRVIRTARADQAGEEKSHLLDDGFGSAHRRSRVSVKVRSDAPMVGDGCQWRKYGQKVAKGNPCPRAYYRCTMAAGCPVRKQVQRSAEDRALLIINYEGHHNHPLPAAAPPPPWPSPAPAPPRRAFPPPARSSWGSETKSSTVDIVTEAITSNPRFTEALTAAITSILGTPQNTVATETPLPRQCFTPFAAN</sequence>
<accession>A0A7I8IX16</accession>
<keyword evidence="5" id="KW-0539">Nucleus</keyword>
<reference evidence="9 10" key="1">
    <citation type="submission" date="2019-12" db="EMBL/GenBank/DDBJ databases">
        <authorList>
            <person name="Scholz U."/>
            <person name="Mascher M."/>
            <person name="Fiebig A."/>
        </authorList>
    </citation>
    <scope>NUCLEOTIDE SEQUENCE</scope>
</reference>
<dbReference type="Gene3D" id="2.20.25.80">
    <property type="entry name" value="WRKY domain"/>
    <property type="match status" value="1"/>
</dbReference>
<dbReference type="EMBL" id="CACRZD030000006">
    <property type="protein sequence ID" value="CAA6662224.1"/>
    <property type="molecule type" value="Genomic_DNA"/>
</dbReference>
<dbReference type="GO" id="GO:0003700">
    <property type="term" value="F:DNA-binding transcription factor activity"/>
    <property type="evidence" value="ECO:0007669"/>
    <property type="project" value="InterPro"/>
</dbReference>
<dbReference type="PANTHER" id="PTHR31429:SF59">
    <property type="entry name" value="WRKY TRANSCRIPTION FACTOR 47-RELATED"/>
    <property type="match status" value="1"/>
</dbReference>
<evidence type="ECO:0000256" key="7">
    <source>
        <dbReference type="SAM" id="MobiDB-lite"/>
    </source>
</evidence>
<dbReference type="InterPro" id="IPR003657">
    <property type="entry name" value="WRKY_dom"/>
</dbReference>
<dbReference type="SMART" id="SM00774">
    <property type="entry name" value="WRKY"/>
    <property type="match status" value="1"/>
</dbReference>
<proteinExistence type="predicted"/>
<dbReference type="PANTHER" id="PTHR31429">
    <property type="entry name" value="WRKY TRANSCRIPTION FACTOR 36-RELATED"/>
    <property type="match status" value="1"/>
</dbReference>
<comment type="subcellular location">
    <subcellularLocation>
        <location evidence="1">Nucleus</location>
    </subcellularLocation>
</comment>
<keyword evidence="4" id="KW-0804">Transcription</keyword>
<evidence type="ECO:0000256" key="6">
    <source>
        <dbReference type="SAM" id="Coils"/>
    </source>
</evidence>
<keyword evidence="10" id="KW-1185">Reference proteome</keyword>
<evidence type="ECO:0000259" key="8">
    <source>
        <dbReference type="PROSITE" id="PS50811"/>
    </source>
</evidence>
<dbReference type="SUPFAM" id="SSF118290">
    <property type="entry name" value="WRKY DNA-binding domain"/>
    <property type="match status" value="1"/>
</dbReference>
<dbReference type="GO" id="GO:0005634">
    <property type="term" value="C:nucleus"/>
    <property type="evidence" value="ECO:0007669"/>
    <property type="project" value="UniProtKB-SubCell"/>
</dbReference>
<evidence type="ECO:0000256" key="1">
    <source>
        <dbReference type="ARBA" id="ARBA00004123"/>
    </source>
</evidence>
<gene>
    <name evidence="9" type="ORF">SI7747_06008617</name>
</gene>
<feature type="domain" description="WRKY" evidence="8">
    <location>
        <begin position="176"/>
        <end position="242"/>
    </location>
</feature>
<evidence type="ECO:0000256" key="4">
    <source>
        <dbReference type="ARBA" id="ARBA00023163"/>
    </source>
</evidence>
<dbReference type="Pfam" id="PF03106">
    <property type="entry name" value="WRKY"/>
    <property type="match status" value="1"/>
</dbReference>
<dbReference type="InterPro" id="IPR036576">
    <property type="entry name" value="WRKY_dom_sf"/>
</dbReference>
<name>A0A7I8IX16_SPIIN</name>
<evidence type="ECO:0000313" key="9">
    <source>
        <dbReference type="EMBL" id="CAA2622581.1"/>
    </source>
</evidence>
<keyword evidence="6" id="KW-0175">Coiled coil</keyword>
<organism evidence="9">
    <name type="scientific">Spirodela intermedia</name>
    <name type="common">Intermediate duckweed</name>
    <dbReference type="NCBI Taxonomy" id="51605"/>
    <lineage>
        <taxon>Eukaryota</taxon>
        <taxon>Viridiplantae</taxon>
        <taxon>Streptophyta</taxon>
        <taxon>Embryophyta</taxon>
        <taxon>Tracheophyta</taxon>
        <taxon>Spermatophyta</taxon>
        <taxon>Magnoliopsida</taxon>
        <taxon>Liliopsida</taxon>
        <taxon>Araceae</taxon>
        <taxon>Lemnoideae</taxon>
        <taxon>Spirodela</taxon>
    </lineage>
</organism>
<evidence type="ECO:0000313" key="10">
    <source>
        <dbReference type="Proteomes" id="UP001189122"/>
    </source>
</evidence>
<evidence type="ECO:0000256" key="5">
    <source>
        <dbReference type="ARBA" id="ARBA00023242"/>
    </source>
</evidence>
<dbReference type="PROSITE" id="PS50811">
    <property type="entry name" value="WRKY"/>
    <property type="match status" value="1"/>
</dbReference>
<keyword evidence="2" id="KW-0805">Transcription regulation</keyword>
<feature type="compositionally biased region" description="Pro residues" evidence="7">
    <location>
        <begin position="243"/>
        <end position="266"/>
    </location>
</feature>
<dbReference type="AlphaFoldDB" id="A0A7I8IX16"/>
<feature type="coiled-coil region" evidence="6">
    <location>
        <begin position="58"/>
        <end position="111"/>
    </location>
</feature>